<comment type="caution">
    <text evidence="2">The sequence shown here is derived from an EMBL/GenBank/DDBJ whole genome shotgun (WGS) entry which is preliminary data.</text>
</comment>
<evidence type="ECO:0000313" key="3">
    <source>
        <dbReference type="Proteomes" id="UP000823775"/>
    </source>
</evidence>
<feature type="region of interest" description="Disordered" evidence="1">
    <location>
        <begin position="76"/>
        <end position="125"/>
    </location>
</feature>
<sequence length="125" mass="13872">MVETMRGMKEAEMEDGRDKAAAAWFRGERRNGGCCDGEEEGERVQRLFSGHGSRKKCKGIHGQDLRIGIGLDMVPSSGQLESKEALDTVPSSGQLESEEAHDRRRTADRPNHETFLDTGINSERP</sequence>
<proteinExistence type="predicted"/>
<accession>A0ABS8TKW4</accession>
<gene>
    <name evidence="2" type="ORF">HAX54_012169</name>
</gene>
<protein>
    <submittedName>
        <fullName evidence="2">Uncharacterized protein</fullName>
    </submittedName>
</protein>
<evidence type="ECO:0000313" key="2">
    <source>
        <dbReference type="EMBL" id="MCD7471598.1"/>
    </source>
</evidence>
<dbReference type="EMBL" id="JACEIK010001700">
    <property type="protein sequence ID" value="MCD7471598.1"/>
    <property type="molecule type" value="Genomic_DNA"/>
</dbReference>
<reference evidence="2 3" key="1">
    <citation type="journal article" date="2021" name="BMC Genomics">
        <title>Datura genome reveals duplications of psychoactive alkaloid biosynthetic genes and high mutation rate following tissue culture.</title>
        <authorList>
            <person name="Rajewski A."/>
            <person name="Carter-House D."/>
            <person name="Stajich J."/>
            <person name="Litt A."/>
        </authorList>
    </citation>
    <scope>NUCLEOTIDE SEQUENCE [LARGE SCALE GENOMIC DNA]</scope>
    <source>
        <strain evidence="2">AR-01</strain>
    </source>
</reference>
<keyword evidence="3" id="KW-1185">Reference proteome</keyword>
<feature type="compositionally biased region" description="Basic and acidic residues" evidence="1">
    <location>
        <begin position="98"/>
        <end position="115"/>
    </location>
</feature>
<organism evidence="2 3">
    <name type="scientific">Datura stramonium</name>
    <name type="common">Jimsonweed</name>
    <name type="synonym">Common thornapple</name>
    <dbReference type="NCBI Taxonomy" id="4076"/>
    <lineage>
        <taxon>Eukaryota</taxon>
        <taxon>Viridiplantae</taxon>
        <taxon>Streptophyta</taxon>
        <taxon>Embryophyta</taxon>
        <taxon>Tracheophyta</taxon>
        <taxon>Spermatophyta</taxon>
        <taxon>Magnoliopsida</taxon>
        <taxon>eudicotyledons</taxon>
        <taxon>Gunneridae</taxon>
        <taxon>Pentapetalae</taxon>
        <taxon>asterids</taxon>
        <taxon>lamiids</taxon>
        <taxon>Solanales</taxon>
        <taxon>Solanaceae</taxon>
        <taxon>Solanoideae</taxon>
        <taxon>Datureae</taxon>
        <taxon>Datura</taxon>
    </lineage>
</organism>
<dbReference type="Proteomes" id="UP000823775">
    <property type="component" value="Unassembled WGS sequence"/>
</dbReference>
<evidence type="ECO:0000256" key="1">
    <source>
        <dbReference type="SAM" id="MobiDB-lite"/>
    </source>
</evidence>
<name>A0ABS8TKW4_DATST</name>